<proteinExistence type="predicted"/>
<gene>
    <name evidence="2" type="ORF">C7451_11014</name>
</gene>
<accession>A0A2V3UVR8</accession>
<feature type="region of interest" description="Disordered" evidence="1">
    <location>
        <begin position="1"/>
        <end position="31"/>
    </location>
</feature>
<keyword evidence="3" id="KW-1185">Reference proteome</keyword>
<protein>
    <submittedName>
        <fullName evidence="2">Uncharacterized protein</fullName>
    </submittedName>
</protein>
<evidence type="ECO:0000313" key="3">
    <source>
        <dbReference type="Proteomes" id="UP000248014"/>
    </source>
</evidence>
<comment type="caution">
    <text evidence="2">The sequence shown here is derived from an EMBL/GenBank/DDBJ whole genome shotgun (WGS) entry which is preliminary data.</text>
</comment>
<dbReference type="Proteomes" id="UP000248014">
    <property type="component" value="Unassembled WGS sequence"/>
</dbReference>
<reference evidence="2 3" key="1">
    <citation type="submission" date="2018-05" db="EMBL/GenBank/DDBJ databases">
        <title>Genomic Encyclopedia of Type Strains, Phase IV (KMG-IV): sequencing the most valuable type-strain genomes for metagenomic binning, comparative biology and taxonomic classification.</title>
        <authorList>
            <person name="Goeker M."/>
        </authorList>
    </citation>
    <scope>NUCLEOTIDE SEQUENCE [LARGE SCALE GENOMIC DNA]</scope>
    <source>
        <strain evidence="2 3">DSM 3183</strain>
    </source>
</reference>
<dbReference type="EMBL" id="QJJM01000010">
    <property type="protein sequence ID" value="PXW73287.1"/>
    <property type="molecule type" value="Genomic_DNA"/>
</dbReference>
<organism evidence="2 3">
    <name type="scientific">Blastomonas natatoria</name>
    <dbReference type="NCBI Taxonomy" id="34015"/>
    <lineage>
        <taxon>Bacteria</taxon>
        <taxon>Pseudomonadati</taxon>
        <taxon>Pseudomonadota</taxon>
        <taxon>Alphaproteobacteria</taxon>
        <taxon>Sphingomonadales</taxon>
        <taxon>Sphingomonadaceae</taxon>
        <taxon>Blastomonas</taxon>
    </lineage>
</organism>
<evidence type="ECO:0000256" key="1">
    <source>
        <dbReference type="SAM" id="MobiDB-lite"/>
    </source>
</evidence>
<name>A0A2V3UVR8_9SPHN</name>
<sequence length="76" mass="7996">MGVTSGHATRKGEVTACKARARKGTSVPGGPDTLVAGSATLQGWYQSSILRRNVSGRKIRPMTTVAAATRTGYHRP</sequence>
<evidence type="ECO:0000313" key="2">
    <source>
        <dbReference type="EMBL" id="PXW73287.1"/>
    </source>
</evidence>
<dbReference type="AlphaFoldDB" id="A0A2V3UVR8"/>